<keyword evidence="2" id="KW-0378">Hydrolase</keyword>
<dbReference type="RefSeq" id="WP_013905489.1">
    <property type="nucleotide sequence ID" value="NC_015680.1"/>
</dbReference>
<dbReference type="GO" id="GO:0006508">
    <property type="term" value="P:proteolysis"/>
    <property type="evidence" value="ECO:0007669"/>
    <property type="project" value="UniProtKB-KW"/>
</dbReference>
<dbReference type="GO" id="GO:0008233">
    <property type="term" value="F:peptidase activity"/>
    <property type="evidence" value="ECO:0007669"/>
    <property type="project" value="UniProtKB-KW"/>
</dbReference>
<dbReference type="CDD" id="cd07344">
    <property type="entry name" value="M48_yhfN_like"/>
    <property type="match status" value="1"/>
</dbReference>
<reference evidence="2 3" key="1">
    <citation type="journal article" date="2011" name="J. Bacteriol.">
        <title>Complete genome sequence of the obligate piezophilic hyperthermophilic archaeon Pyrococcus yayanosii CH1.</title>
        <authorList>
            <person name="Jun X."/>
            <person name="Lupeng L."/>
            <person name="Minjuan X."/>
            <person name="Oger P."/>
            <person name="Fengping W."/>
            <person name="Jebbar M."/>
            <person name="Xiang X."/>
        </authorList>
    </citation>
    <scope>NUCLEOTIDE SEQUENCE [LARGE SCALE GENOMIC DNA]</scope>
    <source>
        <strain evidence="3">CH1 / JCM 16557</strain>
    </source>
</reference>
<keyword evidence="2" id="KW-0645">Protease</keyword>
<dbReference type="AlphaFoldDB" id="F8AIV7"/>
<sequence>MRLRIGDVEVEYEVVLRPTRYVTIRVNPNGSLTVVSPVEGVDEILKRKARWIRRQLAVVEEGKRLASQGFPLFGRFYKPVRCERTGVEGESLCYSSLRALENFIRNSLKERIGEIVEDVSGVLGVRPRKVFIRVMRTRWGSCSGRGNVAINLAAAALPFDLLHYLVTHEVAHLISPRHDGEFWSAVAKLHPDYREKRGVLKVWWVVVHVHELWREVLG</sequence>
<accession>F8AIV7</accession>
<dbReference type="PANTHER" id="PTHR30399">
    <property type="entry name" value="UNCHARACTERIZED PROTEIN YGJP"/>
    <property type="match status" value="1"/>
</dbReference>
<proteinExistence type="predicted"/>
<dbReference type="OrthoDB" id="308128at2157"/>
<dbReference type="Gene3D" id="3.30.2010.10">
    <property type="entry name" value="Metalloproteases ('zincins'), catalytic domain"/>
    <property type="match status" value="1"/>
</dbReference>
<evidence type="ECO:0000313" key="3">
    <source>
        <dbReference type="Proteomes" id="UP000008386"/>
    </source>
</evidence>
<dbReference type="InterPro" id="IPR053136">
    <property type="entry name" value="UTP_pyrophosphatase-like"/>
</dbReference>
<dbReference type="HOGENOM" id="CLU_065947_2_2_2"/>
<dbReference type="GeneID" id="10837321"/>
<evidence type="ECO:0000313" key="2">
    <source>
        <dbReference type="EMBL" id="AEH24432.1"/>
    </source>
</evidence>
<evidence type="ECO:0000259" key="1">
    <source>
        <dbReference type="Pfam" id="PF01863"/>
    </source>
</evidence>
<dbReference type="Proteomes" id="UP000008386">
    <property type="component" value="Chromosome"/>
</dbReference>
<dbReference type="InterPro" id="IPR002725">
    <property type="entry name" value="YgjP-like_metallopeptidase"/>
</dbReference>
<dbReference type="KEGG" id="pya:PYCH_07450"/>
<keyword evidence="3" id="KW-1185">Reference proteome</keyword>
<protein>
    <submittedName>
        <fullName evidence="2">Predicted zinc-dependent protease</fullName>
    </submittedName>
</protein>
<dbReference type="STRING" id="529709.PYCH_07450"/>
<dbReference type="eggNOG" id="arCOG02625">
    <property type="taxonomic scope" value="Archaea"/>
</dbReference>
<organism evidence="2 3">
    <name type="scientific">Pyrococcus yayanosii (strain CH1 / JCM 16557)</name>
    <dbReference type="NCBI Taxonomy" id="529709"/>
    <lineage>
        <taxon>Archaea</taxon>
        <taxon>Methanobacteriati</taxon>
        <taxon>Methanobacteriota</taxon>
        <taxon>Thermococci</taxon>
        <taxon>Thermococcales</taxon>
        <taxon>Thermococcaceae</taxon>
        <taxon>Pyrococcus</taxon>
    </lineage>
</organism>
<feature type="domain" description="YgjP-like metallopeptidase" evidence="1">
    <location>
        <begin position="20"/>
        <end position="201"/>
    </location>
</feature>
<gene>
    <name evidence="2" type="ordered locus">PYCH_07450</name>
</gene>
<dbReference type="PANTHER" id="PTHR30399:SF1">
    <property type="entry name" value="UTP PYROPHOSPHATASE"/>
    <property type="match status" value="1"/>
</dbReference>
<name>F8AIV7_PYRYC</name>
<dbReference type="EMBL" id="CP002779">
    <property type="protein sequence ID" value="AEH24432.1"/>
    <property type="molecule type" value="Genomic_DNA"/>
</dbReference>
<dbReference type="Pfam" id="PF01863">
    <property type="entry name" value="YgjP-like"/>
    <property type="match status" value="1"/>
</dbReference>